<dbReference type="Pfam" id="PF00512">
    <property type="entry name" value="HisKA"/>
    <property type="match status" value="1"/>
</dbReference>
<dbReference type="SMART" id="SM00388">
    <property type="entry name" value="HisKA"/>
    <property type="match status" value="1"/>
</dbReference>
<keyword evidence="7" id="KW-0812">Transmembrane</keyword>
<dbReference type="InterPro" id="IPR001789">
    <property type="entry name" value="Sig_transdc_resp-reg_receiver"/>
</dbReference>
<keyword evidence="8" id="KW-0547">Nucleotide-binding</keyword>
<dbReference type="Gene3D" id="2.10.70.100">
    <property type="match status" value="2"/>
</dbReference>
<dbReference type="SMART" id="SM00448">
    <property type="entry name" value="REC"/>
    <property type="match status" value="1"/>
</dbReference>
<evidence type="ECO:0000256" key="13">
    <source>
        <dbReference type="ARBA" id="ARBA00023136"/>
    </source>
</evidence>
<feature type="domain" description="PAC" evidence="19">
    <location>
        <begin position="413"/>
        <end position="466"/>
    </location>
</feature>
<feature type="domain" description="Histidine kinase" evidence="17">
    <location>
        <begin position="617"/>
        <end position="844"/>
    </location>
</feature>
<evidence type="ECO:0000256" key="1">
    <source>
        <dbReference type="ARBA" id="ARBA00000085"/>
    </source>
</evidence>
<dbReference type="InterPro" id="IPR003661">
    <property type="entry name" value="HisK_dim/P_dom"/>
</dbReference>
<proteinExistence type="predicted"/>
<dbReference type="Gene3D" id="1.10.287.130">
    <property type="match status" value="1"/>
</dbReference>
<evidence type="ECO:0000313" key="20">
    <source>
        <dbReference type="EMBL" id="MDQ0446628.1"/>
    </source>
</evidence>
<dbReference type="SUPFAM" id="SSF55781">
    <property type="entry name" value="GAF domain-like"/>
    <property type="match status" value="1"/>
</dbReference>
<evidence type="ECO:0000256" key="12">
    <source>
        <dbReference type="ARBA" id="ARBA00023012"/>
    </source>
</evidence>
<dbReference type="InterPro" id="IPR005467">
    <property type="entry name" value="His_kinase_dom"/>
</dbReference>
<protein>
    <recommendedName>
        <fullName evidence="3">histidine kinase</fullName>
        <ecNumber evidence="3">2.7.13.3</ecNumber>
    </recommendedName>
</protein>
<keyword evidence="9" id="KW-0418">Kinase</keyword>
<dbReference type="EMBL" id="JAUSVP010000002">
    <property type="protein sequence ID" value="MDQ0446628.1"/>
    <property type="molecule type" value="Genomic_DNA"/>
</dbReference>
<evidence type="ECO:0000259" key="17">
    <source>
        <dbReference type="PROSITE" id="PS50109"/>
    </source>
</evidence>
<evidence type="ECO:0000259" key="18">
    <source>
        <dbReference type="PROSITE" id="PS50110"/>
    </source>
</evidence>
<evidence type="ECO:0000313" key="21">
    <source>
        <dbReference type="Proteomes" id="UP001231124"/>
    </source>
</evidence>
<keyword evidence="15" id="KW-0175">Coiled coil</keyword>
<evidence type="ECO:0000256" key="3">
    <source>
        <dbReference type="ARBA" id="ARBA00012438"/>
    </source>
</evidence>
<dbReference type="SUPFAM" id="SSF55785">
    <property type="entry name" value="PYP-like sensor domain (PAS domain)"/>
    <property type="match status" value="3"/>
</dbReference>
<dbReference type="InterPro" id="IPR000014">
    <property type="entry name" value="PAS"/>
</dbReference>
<dbReference type="Gene3D" id="3.30.565.10">
    <property type="entry name" value="Histidine kinase-like ATPase, C-terminal domain"/>
    <property type="match status" value="1"/>
</dbReference>
<dbReference type="InterPro" id="IPR013655">
    <property type="entry name" value="PAS_fold_3"/>
</dbReference>
<dbReference type="InterPro" id="IPR001610">
    <property type="entry name" value="PAC"/>
</dbReference>
<evidence type="ECO:0000256" key="8">
    <source>
        <dbReference type="ARBA" id="ARBA00022741"/>
    </source>
</evidence>
<dbReference type="SUPFAM" id="SSF55874">
    <property type="entry name" value="ATPase domain of HSP90 chaperone/DNA topoisomerase II/histidine kinase"/>
    <property type="match status" value="1"/>
</dbReference>
<dbReference type="RefSeq" id="WP_238201021.1">
    <property type="nucleotide sequence ID" value="NZ_BPQE01000002.1"/>
</dbReference>
<dbReference type="PANTHER" id="PTHR45339">
    <property type="entry name" value="HYBRID SIGNAL TRANSDUCTION HISTIDINE KINASE J"/>
    <property type="match status" value="1"/>
</dbReference>
<dbReference type="PRINTS" id="PR00344">
    <property type="entry name" value="BCTRLSENSOR"/>
</dbReference>
<dbReference type="InterPro" id="IPR000700">
    <property type="entry name" value="PAS-assoc_C"/>
</dbReference>
<dbReference type="NCBIfam" id="TIGR00229">
    <property type="entry name" value="sensory_box"/>
    <property type="match status" value="1"/>
</dbReference>
<feature type="region of interest" description="Disordered" evidence="16">
    <location>
        <begin position="848"/>
        <end position="873"/>
    </location>
</feature>
<keyword evidence="21" id="KW-1185">Reference proteome</keyword>
<dbReference type="PROSITE" id="PS50110">
    <property type="entry name" value="RESPONSE_REGULATORY"/>
    <property type="match status" value="1"/>
</dbReference>
<dbReference type="CDD" id="cd16922">
    <property type="entry name" value="HATPase_EvgS-ArcB-TorS-like"/>
    <property type="match status" value="1"/>
</dbReference>
<dbReference type="PROSITE" id="PS50109">
    <property type="entry name" value="HIS_KIN"/>
    <property type="match status" value="1"/>
</dbReference>
<gene>
    <name evidence="20" type="ORF">QO012_001117</name>
</gene>
<dbReference type="Gene3D" id="3.40.50.2300">
    <property type="match status" value="1"/>
</dbReference>
<dbReference type="InterPro" id="IPR036890">
    <property type="entry name" value="HATPase_C_sf"/>
</dbReference>
<evidence type="ECO:0000256" key="7">
    <source>
        <dbReference type="ARBA" id="ARBA00022692"/>
    </source>
</evidence>
<feature type="compositionally biased region" description="Low complexity" evidence="16">
    <location>
        <begin position="854"/>
        <end position="866"/>
    </location>
</feature>
<dbReference type="InterPro" id="IPR003018">
    <property type="entry name" value="GAF"/>
</dbReference>
<feature type="domain" description="Response regulatory" evidence="18">
    <location>
        <begin position="882"/>
        <end position="1004"/>
    </location>
</feature>
<dbReference type="InterPro" id="IPR036641">
    <property type="entry name" value="HPT_dom_sf"/>
</dbReference>
<keyword evidence="11" id="KW-1133">Transmembrane helix</keyword>
<dbReference type="Pfam" id="PF01627">
    <property type="entry name" value="Hpt"/>
    <property type="match status" value="1"/>
</dbReference>
<evidence type="ECO:0000256" key="5">
    <source>
        <dbReference type="ARBA" id="ARBA00022553"/>
    </source>
</evidence>
<dbReference type="SUPFAM" id="SSF47384">
    <property type="entry name" value="Homodimeric domain of signal transducing histidine kinase"/>
    <property type="match status" value="1"/>
</dbReference>
<accession>A0ABU0HWA7</accession>
<keyword evidence="12" id="KW-0902">Two-component regulatory system</keyword>
<evidence type="ECO:0000256" key="6">
    <source>
        <dbReference type="ARBA" id="ARBA00022679"/>
    </source>
</evidence>
<evidence type="ECO:0000256" key="4">
    <source>
        <dbReference type="ARBA" id="ARBA00022475"/>
    </source>
</evidence>
<evidence type="ECO:0000256" key="2">
    <source>
        <dbReference type="ARBA" id="ARBA00004651"/>
    </source>
</evidence>
<evidence type="ECO:0000256" key="14">
    <source>
        <dbReference type="PROSITE-ProRule" id="PRU00169"/>
    </source>
</evidence>
<dbReference type="InterPro" id="IPR036097">
    <property type="entry name" value="HisK_dim/P_sf"/>
</dbReference>
<dbReference type="Pfam" id="PF02518">
    <property type="entry name" value="HATPase_c"/>
    <property type="match status" value="1"/>
</dbReference>
<evidence type="ECO:0000256" key="16">
    <source>
        <dbReference type="SAM" id="MobiDB-lite"/>
    </source>
</evidence>
<dbReference type="InterPro" id="IPR003594">
    <property type="entry name" value="HATPase_dom"/>
</dbReference>
<name>A0ABU0HWA7_9HYPH</name>
<organism evidence="20 21">
    <name type="scientific">Methylobacterium aerolatum</name>
    <dbReference type="NCBI Taxonomy" id="418708"/>
    <lineage>
        <taxon>Bacteria</taxon>
        <taxon>Pseudomonadati</taxon>
        <taxon>Pseudomonadota</taxon>
        <taxon>Alphaproteobacteria</taxon>
        <taxon>Hyphomicrobiales</taxon>
        <taxon>Methylobacteriaceae</taxon>
        <taxon>Methylobacterium</taxon>
    </lineage>
</organism>
<feature type="region of interest" description="Disordered" evidence="16">
    <location>
        <begin position="1"/>
        <end position="23"/>
    </location>
</feature>
<comment type="subcellular location">
    <subcellularLocation>
        <location evidence="2">Cell membrane</location>
        <topology evidence="2">Multi-pass membrane protein</topology>
    </subcellularLocation>
</comment>
<dbReference type="CDD" id="cd00082">
    <property type="entry name" value="HisKA"/>
    <property type="match status" value="1"/>
</dbReference>
<evidence type="ECO:0000256" key="15">
    <source>
        <dbReference type="SAM" id="Coils"/>
    </source>
</evidence>
<dbReference type="SUPFAM" id="SSF52172">
    <property type="entry name" value="CheY-like"/>
    <property type="match status" value="1"/>
</dbReference>
<dbReference type="Proteomes" id="UP001231124">
    <property type="component" value="Unassembled WGS sequence"/>
</dbReference>
<evidence type="ECO:0000259" key="19">
    <source>
        <dbReference type="PROSITE" id="PS50113"/>
    </source>
</evidence>
<reference evidence="20 21" key="1">
    <citation type="submission" date="2023-07" db="EMBL/GenBank/DDBJ databases">
        <title>Genomic Encyclopedia of Type Strains, Phase IV (KMG-IV): sequencing the most valuable type-strain genomes for metagenomic binning, comparative biology and taxonomic classification.</title>
        <authorList>
            <person name="Goeker M."/>
        </authorList>
    </citation>
    <scope>NUCLEOTIDE SEQUENCE [LARGE SCALE GENOMIC DNA]</scope>
    <source>
        <strain evidence="20 21">DSM 19013</strain>
    </source>
</reference>
<dbReference type="SMART" id="SM00387">
    <property type="entry name" value="HATPase_c"/>
    <property type="match status" value="1"/>
</dbReference>
<sequence length="1130" mass="122500">MTQPDATTQGDGSPAIGSSAPPRDENLRLAALDALGLLDTGPEPHFEAVCRIARRVLRVGDAFVALMGADRVWLKTPCTLIPTTAPRREVFCHAVIEAGEPIIAPDTREDPRFQHLAAVRGDKAIRFYAGIPLALTPGLPIGTFCLVDTVPRELSEADIATFHDLAETVLAHLRLAFADTERHREAASAVEREAVIVQQTGEIESRARAQENADAQLMMAEWLASIGTWQVTLADGIVTWSPGLFRITGIDPTAPAPTLSELPALYHPDDRERVQAVVARAIADGDAFSYEARVLRADATIRDVVVRGVSRKEPGGQVAGLVGVLIDVTDTRRVEDAARRGDVRYRGLAENLPLLVWTMRVRDGESTYVNTQFRDYFGPIGPARAERLARNHPDDASAMEAAWRTALETGRGYSGQWRIRRHDGVYRWHQISVSPVLLDTNGDILEWIGTALDVDDIITARLAVEDARQMLGLALDAAGAGTWDWDMQSGIVTLGPESARMHGLTRHKDQSCRLNAAEWTALLDPDDAGETWNEVLRAIDARSIFTAQFRVGDCWIHSRGRTVYGRDDRPVRMVGLHLDVTDSKAIEAALRAATRDAETARAEAERASAAKSNFLAAMSHEIRTPLNSILGYAELLLDGDTIQGEDRRRLDLIQHSGAALLTVVNDVLDFSKIEAGKLTLESRGFALPALIDAAISIVRGGALKSGLAIETETSPDLPQRVIGDSSRLQQVLLNLLNNAVKFTAVGSVTLRVSREGRGFAPDGSPGDALRFSVSDTGIGIAEADRERLFRRFSQVDDSINRRFGGTGLGLAISHQLVGLMGGEIGVESREGHGSTFWFTLVLPREDGPAASHTAESGAIPAASAEAPKPPGEAAPAWTKPLRLLLAEDVAVNRELACAVLEAEGYEVSTAADGAEAFAAVEAAFALGHGYDLVLMDVQMPGVDGLSATRRIRALPPPAGDVPIVAMTANILPEQVEDLREAGMDDHVGKPFRRVELVAAIDRWTAPEARHRNPPRPRAATLLPDPQTHDTAVLDAMRERYGTVRVNGLLDLLEGELSQRFRLAVQDRWEIAHDAHAMVSAAGMLGFGKLSDICRELEAAAQAGDDLSHLMRRLETQRAKALRLIRTIRAA</sequence>
<dbReference type="PROSITE" id="PS50113">
    <property type="entry name" value="PAC"/>
    <property type="match status" value="2"/>
</dbReference>
<dbReference type="InterPro" id="IPR011006">
    <property type="entry name" value="CheY-like_superfamily"/>
</dbReference>
<evidence type="ECO:0000256" key="9">
    <source>
        <dbReference type="ARBA" id="ARBA00022777"/>
    </source>
</evidence>
<feature type="modified residue" description="4-aspartylphosphate" evidence="14">
    <location>
        <position position="936"/>
    </location>
</feature>
<dbReference type="CDD" id="cd00130">
    <property type="entry name" value="PAS"/>
    <property type="match status" value="2"/>
</dbReference>
<dbReference type="SUPFAM" id="SSF47226">
    <property type="entry name" value="Histidine-containing phosphotransfer domain, HPT domain"/>
    <property type="match status" value="1"/>
</dbReference>
<dbReference type="Gene3D" id="3.30.450.20">
    <property type="entry name" value="PAS domain"/>
    <property type="match status" value="3"/>
</dbReference>
<keyword evidence="6" id="KW-0808">Transferase</keyword>
<dbReference type="Pfam" id="PF08447">
    <property type="entry name" value="PAS_3"/>
    <property type="match status" value="2"/>
</dbReference>
<keyword evidence="13" id="KW-0472">Membrane</keyword>
<evidence type="ECO:0000256" key="11">
    <source>
        <dbReference type="ARBA" id="ARBA00022989"/>
    </source>
</evidence>
<dbReference type="PANTHER" id="PTHR45339:SF1">
    <property type="entry name" value="HYBRID SIGNAL TRANSDUCTION HISTIDINE KINASE J"/>
    <property type="match status" value="1"/>
</dbReference>
<feature type="domain" description="PAC" evidence="19">
    <location>
        <begin position="288"/>
        <end position="340"/>
    </location>
</feature>
<dbReference type="SMART" id="SM00065">
    <property type="entry name" value="GAF"/>
    <property type="match status" value="1"/>
</dbReference>
<evidence type="ECO:0000256" key="10">
    <source>
        <dbReference type="ARBA" id="ARBA00022840"/>
    </source>
</evidence>
<comment type="caution">
    <text evidence="20">The sequence shown here is derived from an EMBL/GenBank/DDBJ whole genome shotgun (WGS) entry which is preliminary data.</text>
</comment>
<dbReference type="InterPro" id="IPR004358">
    <property type="entry name" value="Sig_transdc_His_kin-like_C"/>
</dbReference>
<dbReference type="EC" id="2.7.13.3" evidence="3"/>
<dbReference type="InterPro" id="IPR035965">
    <property type="entry name" value="PAS-like_dom_sf"/>
</dbReference>
<keyword evidence="10" id="KW-0067">ATP-binding</keyword>
<dbReference type="Pfam" id="PF00072">
    <property type="entry name" value="Response_reg"/>
    <property type="match status" value="1"/>
</dbReference>
<feature type="coiled-coil region" evidence="15">
    <location>
        <begin position="583"/>
        <end position="610"/>
    </location>
</feature>
<dbReference type="CDD" id="cd17546">
    <property type="entry name" value="REC_hyHK_CKI1_RcsC-like"/>
    <property type="match status" value="1"/>
</dbReference>
<dbReference type="InterPro" id="IPR008207">
    <property type="entry name" value="Sig_transdc_His_kin_Hpt_dom"/>
</dbReference>
<keyword evidence="5 14" id="KW-0597">Phosphoprotein</keyword>
<comment type="catalytic activity">
    <reaction evidence="1">
        <text>ATP + protein L-histidine = ADP + protein N-phospho-L-histidine.</text>
        <dbReference type="EC" id="2.7.13.3"/>
    </reaction>
</comment>
<dbReference type="Gene3D" id="1.20.120.160">
    <property type="entry name" value="HPT domain"/>
    <property type="match status" value="1"/>
</dbReference>
<dbReference type="SMART" id="SM00086">
    <property type="entry name" value="PAC"/>
    <property type="match status" value="3"/>
</dbReference>
<keyword evidence="4" id="KW-1003">Cell membrane</keyword>
<dbReference type="InterPro" id="IPR029016">
    <property type="entry name" value="GAF-like_dom_sf"/>
</dbReference>
<feature type="compositionally biased region" description="Polar residues" evidence="16">
    <location>
        <begin position="1"/>
        <end position="11"/>
    </location>
</feature>
<dbReference type="Gene3D" id="3.30.450.40">
    <property type="match status" value="1"/>
</dbReference>